<accession>A0ABX1BVR6</accession>
<feature type="domain" description="Aminoglycoside phosphotransferase" evidence="1">
    <location>
        <begin position="26"/>
        <end position="244"/>
    </location>
</feature>
<evidence type="ECO:0000313" key="2">
    <source>
        <dbReference type="EMBL" id="NJQ01163.1"/>
    </source>
</evidence>
<organism evidence="2 3">
    <name type="scientific">Streptomyces zingiberis</name>
    <dbReference type="NCBI Taxonomy" id="2053010"/>
    <lineage>
        <taxon>Bacteria</taxon>
        <taxon>Bacillati</taxon>
        <taxon>Actinomycetota</taxon>
        <taxon>Actinomycetes</taxon>
        <taxon>Kitasatosporales</taxon>
        <taxon>Streptomycetaceae</taxon>
        <taxon>Streptomyces</taxon>
    </lineage>
</organism>
<sequence length="313" mass="34378">MASYTLLDDIDVPLIAARYGLDRLRLTPLRGGMANSSFRAEADQGDFVLTVLDNHDHGSAEHLAALTLKLFRRDVRTPAPMPTVDGGLVADMHGRPVILKRWIEGQALDQLPSELLPAAGMLLAEVHAVPTGDLGLPVGARRLSDEHRAAVDSFADRDFAHWLNGRLQGVLATPTEGRRPVLVHGDFHADNLVVHPDNQLSVLDWETATIDDPLLDIGMALAGHARVDGALAPGRAMQFVDGYCKVRGLTETDLRQLPTAVEHAALILAFHRYYRHNVRFPNPAKARIHQELIGFVEDLHLLSFTGDDGQRVR</sequence>
<dbReference type="InterPro" id="IPR051678">
    <property type="entry name" value="AGP_Transferase"/>
</dbReference>
<dbReference type="EMBL" id="JAATEN010000007">
    <property type="protein sequence ID" value="NJQ01163.1"/>
    <property type="molecule type" value="Genomic_DNA"/>
</dbReference>
<evidence type="ECO:0000313" key="3">
    <source>
        <dbReference type="Proteomes" id="UP000695264"/>
    </source>
</evidence>
<dbReference type="PANTHER" id="PTHR21310">
    <property type="entry name" value="AMINOGLYCOSIDE PHOSPHOTRANSFERASE-RELATED-RELATED"/>
    <property type="match status" value="1"/>
</dbReference>
<keyword evidence="3" id="KW-1185">Reference proteome</keyword>
<dbReference type="InterPro" id="IPR011009">
    <property type="entry name" value="Kinase-like_dom_sf"/>
</dbReference>
<dbReference type="Gene3D" id="3.90.1200.10">
    <property type="match status" value="1"/>
</dbReference>
<gene>
    <name evidence="2" type="ORF">HCK00_11620</name>
</gene>
<dbReference type="Proteomes" id="UP000695264">
    <property type="component" value="Unassembled WGS sequence"/>
</dbReference>
<reference evidence="2 3" key="1">
    <citation type="submission" date="2020-03" db="EMBL/GenBank/DDBJ databases">
        <title>WGS of actinomycetes isolated from Thailand.</title>
        <authorList>
            <person name="Thawai C."/>
        </authorList>
    </citation>
    <scope>NUCLEOTIDE SEQUENCE [LARGE SCALE GENOMIC DNA]</scope>
    <source>
        <strain evidence="2 3">PLAI 1-29</strain>
    </source>
</reference>
<proteinExistence type="predicted"/>
<dbReference type="Pfam" id="PF01636">
    <property type="entry name" value="APH"/>
    <property type="match status" value="1"/>
</dbReference>
<dbReference type="SUPFAM" id="SSF56112">
    <property type="entry name" value="Protein kinase-like (PK-like)"/>
    <property type="match status" value="1"/>
</dbReference>
<dbReference type="Gene3D" id="3.30.200.20">
    <property type="entry name" value="Phosphorylase Kinase, domain 1"/>
    <property type="match status" value="1"/>
</dbReference>
<dbReference type="InterPro" id="IPR002575">
    <property type="entry name" value="Aminoglycoside_PTrfase"/>
</dbReference>
<evidence type="ECO:0000259" key="1">
    <source>
        <dbReference type="Pfam" id="PF01636"/>
    </source>
</evidence>
<comment type="caution">
    <text evidence="2">The sequence shown here is derived from an EMBL/GenBank/DDBJ whole genome shotgun (WGS) entry which is preliminary data.</text>
</comment>
<dbReference type="RefSeq" id="WP_168101773.1">
    <property type="nucleotide sequence ID" value="NZ_JAATEN010000007.1"/>
</dbReference>
<protein>
    <submittedName>
        <fullName evidence="2">Phosphotransferase</fullName>
    </submittedName>
</protein>
<name>A0ABX1BVR6_9ACTN</name>